<evidence type="ECO:0000313" key="2">
    <source>
        <dbReference type="EMBL" id="RUO74168.1"/>
    </source>
</evidence>
<dbReference type="STRING" id="1122124.GCA_000423165_00980"/>
<feature type="domain" description="Methyltransferase" evidence="1">
    <location>
        <begin position="44"/>
        <end position="137"/>
    </location>
</feature>
<proteinExistence type="predicted"/>
<dbReference type="SUPFAM" id="SSF53335">
    <property type="entry name" value="S-adenosyl-L-methionine-dependent methyltransferases"/>
    <property type="match status" value="1"/>
</dbReference>
<gene>
    <name evidence="2" type="ORF">CWI80_02095</name>
</gene>
<protein>
    <submittedName>
        <fullName evidence="2">Class I SAM-dependent methyltransferase</fullName>
    </submittedName>
</protein>
<dbReference type="CDD" id="cd02440">
    <property type="entry name" value="AdoMet_MTases"/>
    <property type="match status" value="1"/>
</dbReference>
<dbReference type="EMBL" id="PIQE01000001">
    <property type="protein sequence ID" value="RUO74168.1"/>
    <property type="molecule type" value="Genomic_DNA"/>
</dbReference>
<dbReference type="GO" id="GO:0008757">
    <property type="term" value="F:S-adenosylmethionine-dependent methyltransferase activity"/>
    <property type="evidence" value="ECO:0007669"/>
    <property type="project" value="InterPro"/>
</dbReference>
<accession>A0A432Z8G2</accession>
<keyword evidence="3" id="KW-1185">Reference proteome</keyword>
<dbReference type="InterPro" id="IPR029063">
    <property type="entry name" value="SAM-dependent_MTases_sf"/>
</dbReference>
<keyword evidence="2" id="KW-0489">Methyltransferase</keyword>
<reference evidence="3" key="1">
    <citation type="journal article" date="2018" name="Front. Microbiol.">
        <title>Genome-Based Analysis Reveals the Taxonomy and Diversity of the Family Idiomarinaceae.</title>
        <authorList>
            <person name="Liu Y."/>
            <person name="Lai Q."/>
            <person name="Shao Z."/>
        </authorList>
    </citation>
    <scope>NUCLEOTIDE SEQUENCE [LARGE SCALE GENOMIC DNA]</scope>
    <source>
        <strain evidence="3">c121</strain>
    </source>
</reference>
<dbReference type="InterPro" id="IPR050447">
    <property type="entry name" value="Erg6_SMT_methyltransf"/>
</dbReference>
<dbReference type="Pfam" id="PF13649">
    <property type="entry name" value="Methyltransf_25"/>
    <property type="match status" value="1"/>
</dbReference>
<dbReference type="PANTHER" id="PTHR44068">
    <property type="entry name" value="ZGC:194242"/>
    <property type="match status" value="1"/>
</dbReference>
<name>A0A432Z8G2_9GAMM</name>
<dbReference type="Proteomes" id="UP000287022">
    <property type="component" value="Unassembled WGS sequence"/>
</dbReference>
<sequence>MNEHDQYMQDFFEIFGAVERWGPGSEADTLHALGLLPTPPQHLLELGCGKGVATLTLARATQAQITAVDNEPSALAKLTESVQQHDLAKRILALDMDMQALNLADASFDTLWCEASIYVMGVTQALTAWRRLLKPEGYLVFNDLVWLTDEPSQAAVAFWQQNYPDMAPLATRLAQVEQAGYQVIATFPLSEQGWHDYYAPLKARSAELAATRPSSQAVKDIAKEITIYERHLGEFGYQFFILRRKD</sequence>
<dbReference type="Gene3D" id="3.40.50.150">
    <property type="entry name" value="Vaccinia Virus protein VP39"/>
    <property type="match status" value="1"/>
</dbReference>
<evidence type="ECO:0000313" key="3">
    <source>
        <dbReference type="Proteomes" id="UP000287022"/>
    </source>
</evidence>
<dbReference type="InterPro" id="IPR041698">
    <property type="entry name" value="Methyltransf_25"/>
</dbReference>
<keyword evidence="2" id="KW-0808">Transferase</keyword>
<dbReference type="PANTHER" id="PTHR44068:SF11">
    <property type="entry name" value="GERANYL DIPHOSPHATE 2-C-METHYLTRANSFERASE"/>
    <property type="match status" value="1"/>
</dbReference>
<comment type="caution">
    <text evidence="2">The sequence shown here is derived from an EMBL/GenBank/DDBJ whole genome shotgun (WGS) entry which is preliminary data.</text>
</comment>
<dbReference type="RefSeq" id="WP_051207130.1">
    <property type="nucleotide sequence ID" value="NZ_JAHVIQ010000001.1"/>
</dbReference>
<dbReference type="GO" id="GO:0032259">
    <property type="term" value="P:methylation"/>
    <property type="evidence" value="ECO:0007669"/>
    <property type="project" value="UniProtKB-KW"/>
</dbReference>
<organism evidence="2 3">
    <name type="scientific">Pseudidiomarina sediminum</name>
    <dbReference type="NCBI Taxonomy" id="431675"/>
    <lineage>
        <taxon>Bacteria</taxon>
        <taxon>Pseudomonadati</taxon>
        <taxon>Pseudomonadota</taxon>
        <taxon>Gammaproteobacteria</taxon>
        <taxon>Alteromonadales</taxon>
        <taxon>Idiomarinaceae</taxon>
        <taxon>Pseudidiomarina</taxon>
    </lineage>
</organism>
<dbReference type="AlphaFoldDB" id="A0A432Z8G2"/>
<evidence type="ECO:0000259" key="1">
    <source>
        <dbReference type="Pfam" id="PF13649"/>
    </source>
</evidence>